<comment type="caution">
    <text evidence="2">The sequence shown here is derived from an EMBL/GenBank/DDBJ whole genome shotgun (WGS) entry which is preliminary data.</text>
</comment>
<dbReference type="PANTHER" id="PTHR33525:SF3">
    <property type="entry name" value="RIBONUCLEASE Y"/>
    <property type="match status" value="1"/>
</dbReference>
<dbReference type="OrthoDB" id="9803649at2"/>
<evidence type="ECO:0000259" key="1">
    <source>
        <dbReference type="PROSITE" id="PS51833"/>
    </source>
</evidence>
<reference evidence="2 3" key="1">
    <citation type="journal article" date="2017" name="Int. J. Syst. Evol. Microbiol.">
        <title>Desulfovibrio senegalensis sp. nov., a mesophilic sulfate reducer isolated from marine sediment.</title>
        <authorList>
            <person name="Thioye A."/>
            <person name="Gam Z.B.A."/>
            <person name="Mbengue M."/>
            <person name="Cayol J.L."/>
            <person name="Joseph-Bartoli M."/>
            <person name="Toure-Kane C."/>
            <person name="Labat M."/>
        </authorList>
    </citation>
    <scope>NUCLEOTIDE SEQUENCE [LARGE SCALE GENOMIC DNA]</scope>
    <source>
        <strain evidence="2 3">DSM 101509</strain>
    </source>
</reference>
<dbReference type="SUPFAM" id="SSF109604">
    <property type="entry name" value="HD-domain/PDEase-like"/>
    <property type="match status" value="1"/>
</dbReference>
<dbReference type="RefSeq" id="WP_151151633.1">
    <property type="nucleotide sequence ID" value="NZ_WAIE01000006.1"/>
</dbReference>
<dbReference type="EMBL" id="WAIE01000006">
    <property type="protein sequence ID" value="KAB1440889.1"/>
    <property type="molecule type" value="Genomic_DNA"/>
</dbReference>
<dbReference type="Pfam" id="PF08668">
    <property type="entry name" value="HDOD"/>
    <property type="match status" value="1"/>
</dbReference>
<dbReference type="InterPro" id="IPR052340">
    <property type="entry name" value="RNase_Y/CdgJ"/>
</dbReference>
<dbReference type="CDD" id="cd00077">
    <property type="entry name" value="HDc"/>
    <property type="match status" value="1"/>
</dbReference>
<evidence type="ECO:0000313" key="2">
    <source>
        <dbReference type="EMBL" id="KAB1440889.1"/>
    </source>
</evidence>
<gene>
    <name evidence="2" type="ORF">F8A88_13160</name>
</gene>
<dbReference type="AlphaFoldDB" id="A0A6N6N069"/>
<feature type="domain" description="HDOD" evidence="1">
    <location>
        <begin position="138"/>
        <end position="333"/>
    </location>
</feature>
<name>A0A6N6N069_9BACT</name>
<evidence type="ECO:0000313" key="3">
    <source>
        <dbReference type="Proteomes" id="UP000438699"/>
    </source>
</evidence>
<accession>A0A6N6N069</accession>
<dbReference type="PROSITE" id="PS51833">
    <property type="entry name" value="HDOD"/>
    <property type="match status" value="1"/>
</dbReference>
<dbReference type="Proteomes" id="UP000438699">
    <property type="component" value="Unassembled WGS sequence"/>
</dbReference>
<dbReference type="PANTHER" id="PTHR33525">
    <property type="match status" value="1"/>
</dbReference>
<proteinExistence type="predicted"/>
<organism evidence="2 3">
    <name type="scientific">Pseudodesulfovibrio senegalensis</name>
    <dbReference type="NCBI Taxonomy" id="1721087"/>
    <lineage>
        <taxon>Bacteria</taxon>
        <taxon>Pseudomonadati</taxon>
        <taxon>Thermodesulfobacteriota</taxon>
        <taxon>Desulfovibrionia</taxon>
        <taxon>Desulfovibrionales</taxon>
        <taxon>Desulfovibrionaceae</taxon>
    </lineage>
</organism>
<keyword evidence="3" id="KW-1185">Reference proteome</keyword>
<dbReference type="Gene3D" id="1.10.3210.10">
    <property type="entry name" value="Hypothetical protein af1432"/>
    <property type="match status" value="1"/>
</dbReference>
<sequence>MRINELQSGMVLSCDLKTSDGRMLLPRGLELTDRHIQMLVRAGIEDVEVDAPKAELNADMVRALEEYVRDFYLYVNPDHAPMLELFRISLDRTAVAVASGWNLPSEEERRAQTVEHMDDIFLKDMGTPADIVKHETELESFPDVYFRIREVLDSPNVSADRLAKVVSTDVGLSAKLLKLVNSPFYGFTSSIDSISRAVALVGGKELSTLALGISTISYFKDIPPELINMEQFWRHSISCGVFARLLAEKQNGLQPERLFIAGLLHDVGRLIMFKKIPYASREAMLFARENSIPLHEAEREVIGFDHTDVSRHLLAEWKFPQGLSEIINYHHDPMAYPNPLEPAIVNVADNIANAVSIAEGGMYVVPGMAEGAWELMGTGVGFLREAISAYDEQIDQIQHAFF</sequence>
<dbReference type="InterPro" id="IPR003607">
    <property type="entry name" value="HD/PDEase_dom"/>
</dbReference>
<dbReference type="InterPro" id="IPR013976">
    <property type="entry name" value="HDOD"/>
</dbReference>
<dbReference type="SMART" id="SM00471">
    <property type="entry name" value="HDc"/>
    <property type="match status" value="1"/>
</dbReference>
<protein>
    <submittedName>
        <fullName evidence="2">HDOD domain-containing protein</fullName>
    </submittedName>
</protein>